<keyword evidence="2 5" id="KW-0808">Transferase</keyword>
<dbReference type="InterPro" id="IPR035926">
    <property type="entry name" value="NusB-like_sf"/>
</dbReference>
<dbReference type="EMBL" id="BMJQ01000011">
    <property type="protein sequence ID" value="GGF31093.1"/>
    <property type="molecule type" value="Genomic_DNA"/>
</dbReference>
<comment type="caution">
    <text evidence="7">The sequence shown here is derived from an EMBL/GenBank/DDBJ whole genome shotgun (WGS) entry which is preliminary data.</text>
</comment>
<dbReference type="InterPro" id="IPR001678">
    <property type="entry name" value="MeTrfase_RsmB-F_NOP2_dom"/>
</dbReference>
<dbReference type="GO" id="GO:0001510">
    <property type="term" value="P:RNA methylation"/>
    <property type="evidence" value="ECO:0007669"/>
    <property type="project" value="InterPro"/>
</dbReference>
<dbReference type="Gene3D" id="3.40.50.150">
    <property type="entry name" value="Vaccinia Virus protein VP39"/>
    <property type="match status" value="1"/>
</dbReference>
<protein>
    <submittedName>
        <fullName evidence="7">MFS transporter</fullName>
    </submittedName>
</protein>
<evidence type="ECO:0000256" key="1">
    <source>
        <dbReference type="ARBA" id="ARBA00022603"/>
    </source>
</evidence>
<evidence type="ECO:0000259" key="6">
    <source>
        <dbReference type="PROSITE" id="PS51686"/>
    </source>
</evidence>
<dbReference type="GO" id="GO:0006355">
    <property type="term" value="P:regulation of DNA-templated transcription"/>
    <property type="evidence" value="ECO:0007669"/>
    <property type="project" value="InterPro"/>
</dbReference>
<dbReference type="SUPFAM" id="SSF48013">
    <property type="entry name" value="NusB-like"/>
    <property type="match status" value="1"/>
</dbReference>
<dbReference type="InterPro" id="IPR023267">
    <property type="entry name" value="RCMT"/>
</dbReference>
<feature type="domain" description="SAM-dependent MTase RsmB/NOP-type" evidence="6">
    <location>
        <begin position="140"/>
        <end position="432"/>
    </location>
</feature>
<keyword evidence="3 5" id="KW-0949">S-adenosyl-L-methionine</keyword>
<organism evidence="7 8">
    <name type="scientific">Aliidongia dinghuensis</name>
    <dbReference type="NCBI Taxonomy" id="1867774"/>
    <lineage>
        <taxon>Bacteria</taxon>
        <taxon>Pseudomonadati</taxon>
        <taxon>Pseudomonadota</taxon>
        <taxon>Alphaproteobacteria</taxon>
        <taxon>Rhodospirillales</taxon>
        <taxon>Dongiaceae</taxon>
        <taxon>Aliidongia</taxon>
    </lineage>
</organism>
<accession>A0A8J2YW71</accession>
<keyword evidence="8" id="KW-1185">Reference proteome</keyword>
<dbReference type="GO" id="GO:0003723">
    <property type="term" value="F:RNA binding"/>
    <property type="evidence" value="ECO:0007669"/>
    <property type="project" value="UniProtKB-UniRule"/>
</dbReference>
<dbReference type="Pfam" id="PF01189">
    <property type="entry name" value="Methyltr_RsmB-F"/>
    <property type="match status" value="1"/>
</dbReference>
<dbReference type="Proteomes" id="UP000646365">
    <property type="component" value="Unassembled WGS sequence"/>
</dbReference>
<feature type="binding site" evidence="5">
    <location>
        <position position="295"/>
    </location>
    <ligand>
        <name>S-adenosyl-L-methionine</name>
        <dbReference type="ChEBI" id="CHEBI:59789"/>
    </ligand>
</feature>
<reference evidence="7" key="1">
    <citation type="journal article" date="2014" name="Int. J. Syst. Evol. Microbiol.">
        <title>Complete genome sequence of Corynebacterium casei LMG S-19264T (=DSM 44701T), isolated from a smear-ripened cheese.</title>
        <authorList>
            <consortium name="US DOE Joint Genome Institute (JGI-PGF)"/>
            <person name="Walter F."/>
            <person name="Albersmeier A."/>
            <person name="Kalinowski J."/>
            <person name="Ruckert C."/>
        </authorList>
    </citation>
    <scope>NUCLEOTIDE SEQUENCE</scope>
    <source>
        <strain evidence="7">CGMCC 1.15725</strain>
    </source>
</reference>
<sequence>MLTSTPVPTARGVAVDLLGAVLRRRRPLDDAIDEAPDLPSLSVRDRAFARLLVATVLRRLGQIDALISHCLATPLPPRAAQVHDMLRLGIAQLLFLRTPAHAAVATTVDLADARGFMTHKGLVNAVLRRLSQDGPGLVALQDAPRLNTPKWLWQAWSDAYGEDTARRIAEVHLREAPLDITARLDRAGWADRLDATLLPTGTLRRAAGGAIANLPGYSEGAWWVQDAAAAIPAKLFGEISGRRMVDLCAAPGGKTAQLVAAGANVTAIDRSPRRLDRMVNNLHRLSLKVETFSADAVSWRPPEKVWGVLLDAPCTATGAIRRHPDVPHLKTPDDVARLAAVQERLLTAAVDMLEPGGVLVYCTCSLEPEEGPQQVKKLLAKGLPIERKPVTADEVGGLAEILTPDGDVRTLPCHLAEYDGIDGFFAGRLVRTA</sequence>
<dbReference type="PANTHER" id="PTHR22807">
    <property type="entry name" value="NOP2 YEAST -RELATED NOL1/NOP2/FMU SUN DOMAIN-CONTAINING"/>
    <property type="match status" value="1"/>
</dbReference>
<evidence type="ECO:0000313" key="7">
    <source>
        <dbReference type="EMBL" id="GGF31093.1"/>
    </source>
</evidence>
<feature type="active site" description="Nucleophile" evidence="5">
    <location>
        <position position="364"/>
    </location>
</feature>
<evidence type="ECO:0000256" key="4">
    <source>
        <dbReference type="ARBA" id="ARBA00022884"/>
    </source>
</evidence>
<evidence type="ECO:0000256" key="5">
    <source>
        <dbReference type="PROSITE-ProRule" id="PRU01023"/>
    </source>
</evidence>
<evidence type="ECO:0000256" key="3">
    <source>
        <dbReference type="ARBA" id="ARBA00022691"/>
    </source>
</evidence>
<reference evidence="7" key="2">
    <citation type="submission" date="2020-09" db="EMBL/GenBank/DDBJ databases">
        <authorList>
            <person name="Sun Q."/>
            <person name="Zhou Y."/>
        </authorList>
    </citation>
    <scope>NUCLEOTIDE SEQUENCE</scope>
    <source>
        <strain evidence="7">CGMCC 1.15725</strain>
    </source>
</reference>
<dbReference type="GO" id="GO:0008173">
    <property type="term" value="F:RNA methyltransferase activity"/>
    <property type="evidence" value="ECO:0007669"/>
    <property type="project" value="InterPro"/>
</dbReference>
<comment type="similarity">
    <text evidence="5">Belongs to the class I-like SAM-binding methyltransferase superfamily. RsmB/NOP family.</text>
</comment>
<keyword evidence="4 5" id="KW-0694">RNA-binding</keyword>
<dbReference type="PROSITE" id="PS51686">
    <property type="entry name" value="SAM_MT_RSMB_NOP"/>
    <property type="match status" value="1"/>
</dbReference>
<dbReference type="Gene3D" id="1.10.940.10">
    <property type="entry name" value="NusB-like"/>
    <property type="match status" value="1"/>
</dbReference>
<proteinExistence type="inferred from homology"/>
<gene>
    <name evidence="7" type="primary">sun</name>
    <name evidence="7" type="ORF">GCM10011611_41530</name>
</gene>
<evidence type="ECO:0000313" key="8">
    <source>
        <dbReference type="Proteomes" id="UP000646365"/>
    </source>
</evidence>
<dbReference type="InterPro" id="IPR049560">
    <property type="entry name" value="MeTrfase_RsmB-F_NOP2_cat"/>
</dbReference>
<dbReference type="AlphaFoldDB" id="A0A8J2YW71"/>
<feature type="binding site" evidence="5">
    <location>
        <begin position="248"/>
        <end position="254"/>
    </location>
    <ligand>
        <name>S-adenosyl-L-methionine</name>
        <dbReference type="ChEBI" id="CHEBI:59789"/>
    </ligand>
</feature>
<feature type="binding site" evidence="5">
    <location>
        <position position="269"/>
    </location>
    <ligand>
        <name>S-adenosyl-L-methionine</name>
        <dbReference type="ChEBI" id="CHEBI:59789"/>
    </ligand>
</feature>
<name>A0A8J2YW71_9PROT</name>
<feature type="binding site" evidence="5">
    <location>
        <position position="311"/>
    </location>
    <ligand>
        <name>S-adenosyl-L-methionine</name>
        <dbReference type="ChEBI" id="CHEBI:59789"/>
    </ligand>
</feature>
<dbReference type="SUPFAM" id="SSF53335">
    <property type="entry name" value="S-adenosyl-L-methionine-dependent methyltransferases"/>
    <property type="match status" value="1"/>
</dbReference>
<dbReference type="InterPro" id="IPR006027">
    <property type="entry name" value="NusB_RsmB_TIM44"/>
</dbReference>
<dbReference type="CDD" id="cd02440">
    <property type="entry name" value="AdoMet_MTases"/>
    <property type="match status" value="1"/>
</dbReference>
<keyword evidence="1 5" id="KW-0489">Methyltransferase</keyword>
<dbReference type="InterPro" id="IPR029063">
    <property type="entry name" value="SAM-dependent_MTases_sf"/>
</dbReference>
<dbReference type="Pfam" id="PF01029">
    <property type="entry name" value="NusB"/>
    <property type="match status" value="1"/>
</dbReference>
<dbReference type="PANTHER" id="PTHR22807:SF61">
    <property type="entry name" value="NOL1_NOP2_SUN FAMILY PROTEIN _ ANTITERMINATION NUSB DOMAIN-CONTAINING PROTEIN"/>
    <property type="match status" value="1"/>
</dbReference>
<dbReference type="PRINTS" id="PR02008">
    <property type="entry name" value="RCMTFAMILY"/>
</dbReference>
<evidence type="ECO:0000256" key="2">
    <source>
        <dbReference type="ARBA" id="ARBA00022679"/>
    </source>
</evidence>
<dbReference type="FunFam" id="3.40.50.150:FF:000257">
    <property type="entry name" value="16S rRNA methyltransferase"/>
    <property type="match status" value="1"/>
</dbReference>